<feature type="domain" description="NADAR" evidence="6">
    <location>
        <begin position="438"/>
        <end position="569"/>
    </location>
</feature>
<dbReference type="SUPFAM" id="SSF56784">
    <property type="entry name" value="HAD-like"/>
    <property type="match status" value="1"/>
</dbReference>
<keyword evidence="3" id="KW-0460">Magnesium</keyword>
<dbReference type="InterPro" id="IPR036412">
    <property type="entry name" value="HAD-like_sf"/>
</dbReference>
<proteinExistence type="predicted"/>
<dbReference type="SFLD" id="SFLDG01129">
    <property type="entry name" value="C1.5:_HAD__Beta-PGM__Phosphata"/>
    <property type="match status" value="1"/>
</dbReference>
<dbReference type="InterPro" id="IPR037238">
    <property type="entry name" value="YbiA-like_sf"/>
</dbReference>
<dbReference type="CDD" id="cd15457">
    <property type="entry name" value="NADAR"/>
    <property type="match status" value="1"/>
</dbReference>
<keyword evidence="2" id="KW-0479">Metal-binding</keyword>
<dbReference type="GO" id="GO:0003824">
    <property type="term" value="F:catalytic activity"/>
    <property type="evidence" value="ECO:0007669"/>
    <property type="project" value="UniProtKB-ARBA"/>
</dbReference>
<dbReference type="GO" id="GO:0046872">
    <property type="term" value="F:metal ion binding"/>
    <property type="evidence" value="ECO:0007669"/>
    <property type="project" value="UniProtKB-KW"/>
</dbReference>
<sequence>MYTPCPADGHKLQPHINDIPEGRRSQIRPVALVLGAAAAGVLLLAHSQGAAGGRHVQTYVVAPGASASAVQSAPPVSRIPSGSAAAPGSIAIGATPGRRVLGPLHALWRRPWEVPPATASYQVPRSFALLLGALALLAALSRSWRHRPRRGPLLPQTNANPTYWSTAAIQGVADSTTHEPPAEPAIMSVGMQTLPVPSDALKALLIDLDGTMCLSDPLHFDALRELLVEHGYNSGVPIDMPFFHEHISGRDSRDIMRFLFPGAEPRWCADFLEEKERRLRALVPTALQPVMGLTKFLAWVRAQGLRTAVVTNAPRDNAELMLETLGFKDYFDALVIGPECAHGKPHPDPYRTALQQLGVDPSNALALEDSPSGVASAAAAGVKVVGVTTAYSSAELRASGAELTVPHYVGLYCYCPGALPPYPPGDRPTIWFTAEDVLSNFCPGHPVRIAGKVWPTSEHYYQSRKFAGHLELQEQIRQQPTCKQAAAIGRHPDNQHKFAPSWDEDKNSVMITALLAKFTQNEACRSQLLNTHGKVLMEYSEKDKYWGDAGDFRGSNYLGKALMILRDHLMARGPEYVWDGDGGEAEIAALVARTWPQARGAEAQGR</sequence>
<feature type="region of interest" description="Disordered" evidence="5">
    <location>
        <begin position="1"/>
        <end position="21"/>
    </location>
</feature>
<dbReference type="InterPro" id="IPR012816">
    <property type="entry name" value="NADAR"/>
</dbReference>
<dbReference type="EMBL" id="HBJA01067191">
    <property type="protein sequence ID" value="CAE0812496.1"/>
    <property type="molecule type" value="Transcribed_RNA"/>
</dbReference>
<dbReference type="InterPro" id="IPR023214">
    <property type="entry name" value="HAD_sf"/>
</dbReference>
<dbReference type="PRINTS" id="PR00413">
    <property type="entry name" value="HADHALOGNASE"/>
</dbReference>
<organism evidence="7">
    <name type="scientific">Eutreptiella gymnastica</name>
    <dbReference type="NCBI Taxonomy" id="73025"/>
    <lineage>
        <taxon>Eukaryota</taxon>
        <taxon>Discoba</taxon>
        <taxon>Euglenozoa</taxon>
        <taxon>Euglenida</taxon>
        <taxon>Spirocuta</taxon>
        <taxon>Euglenophyceae</taxon>
        <taxon>Eutreptiales</taxon>
        <taxon>Eutreptiaceae</taxon>
        <taxon>Eutreptiella</taxon>
    </lineage>
</organism>
<dbReference type="InterPro" id="IPR051600">
    <property type="entry name" value="Beta-PGM-like"/>
</dbReference>
<gene>
    <name evidence="7" type="ORF">EGYM00163_LOCUS23646</name>
</gene>
<evidence type="ECO:0000256" key="4">
    <source>
        <dbReference type="ARBA" id="ARBA00023277"/>
    </source>
</evidence>
<dbReference type="Gene3D" id="1.10.150.240">
    <property type="entry name" value="Putative phosphatase, domain 2"/>
    <property type="match status" value="1"/>
</dbReference>
<name>A0A7S4D152_9EUGL</name>
<dbReference type="NCBIfam" id="TIGR02464">
    <property type="entry name" value="ribofla_fusion"/>
    <property type="match status" value="1"/>
</dbReference>
<evidence type="ECO:0000256" key="1">
    <source>
        <dbReference type="ARBA" id="ARBA00001946"/>
    </source>
</evidence>
<accession>A0A7S4D152</accession>
<dbReference type="Gene3D" id="1.10.357.40">
    <property type="entry name" value="YbiA-like"/>
    <property type="match status" value="1"/>
</dbReference>
<evidence type="ECO:0000256" key="3">
    <source>
        <dbReference type="ARBA" id="ARBA00022842"/>
    </source>
</evidence>
<dbReference type="Pfam" id="PF08719">
    <property type="entry name" value="NADAR"/>
    <property type="match status" value="1"/>
</dbReference>
<evidence type="ECO:0000256" key="5">
    <source>
        <dbReference type="SAM" id="MobiDB-lite"/>
    </source>
</evidence>
<protein>
    <recommendedName>
        <fullName evidence="6">NADAR domain-containing protein</fullName>
    </recommendedName>
</protein>
<dbReference type="PANTHER" id="PTHR46193">
    <property type="entry name" value="6-PHOSPHOGLUCONATE PHOSPHATASE"/>
    <property type="match status" value="1"/>
</dbReference>
<dbReference type="SFLD" id="SFLDS00003">
    <property type="entry name" value="Haloacid_Dehalogenase"/>
    <property type="match status" value="1"/>
</dbReference>
<dbReference type="Pfam" id="PF00702">
    <property type="entry name" value="Hydrolase"/>
    <property type="match status" value="1"/>
</dbReference>
<dbReference type="InterPro" id="IPR006439">
    <property type="entry name" value="HAD-SF_hydro_IA"/>
</dbReference>
<dbReference type="PANTHER" id="PTHR46193:SF18">
    <property type="entry name" value="HEXITOL PHOSPHATASE B"/>
    <property type="match status" value="1"/>
</dbReference>
<comment type="cofactor">
    <cofactor evidence="1">
        <name>Mg(2+)</name>
        <dbReference type="ChEBI" id="CHEBI:18420"/>
    </cofactor>
</comment>
<dbReference type="SUPFAM" id="SSF143990">
    <property type="entry name" value="YbiA-like"/>
    <property type="match status" value="1"/>
</dbReference>
<reference evidence="7" key="1">
    <citation type="submission" date="2021-01" db="EMBL/GenBank/DDBJ databases">
        <authorList>
            <person name="Corre E."/>
            <person name="Pelletier E."/>
            <person name="Niang G."/>
            <person name="Scheremetjew M."/>
            <person name="Finn R."/>
            <person name="Kale V."/>
            <person name="Holt S."/>
            <person name="Cochrane G."/>
            <person name="Meng A."/>
            <person name="Brown T."/>
            <person name="Cohen L."/>
        </authorList>
    </citation>
    <scope>NUCLEOTIDE SEQUENCE</scope>
    <source>
        <strain evidence="7">CCMP1594</strain>
    </source>
</reference>
<dbReference type="NCBIfam" id="TIGR01509">
    <property type="entry name" value="HAD-SF-IA-v3"/>
    <property type="match status" value="1"/>
</dbReference>
<evidence type="ECO:0000256" key="2">
    <source>
        <dbReference type="ARBA" id="ARBA00022723"/>
    </source>
</evidence>
<dbReference type="Gene3D" id="3.40.50.1000">
    <property type="entry name" value="HAD superfamily/HAD-like"/>
    <property type="match status" value="1"/>
</dbReference>
<evidence type="ECO:0000259" key="6">
    <source>
        <dbReference type="Pfam" id="PF08719"/>
    </source>
</evidence>
<dbReference type="InterPro" id="IPR023198">
    <property type="entry name" value="PGP-like_dom2"/>
</dbReference>
<evidence type="ECO:0000313" key="7">
    <source>
        <dbReference type="EMBL" id="CAE0812496.1"/>
    </source>
</evidence>
<dbReference type="CDD" id="cd07505">
    <property type="entry name" value="HAD_BPGM-like"/>
    <property type="match status" value="1"/>
</dbReference>
<keyword evidence="4" id="KW-0119">Carbohydrate metabolism</keyword>
<dbReference type="AlphaFoldDB" id="A0A7S4D152"/>